<evidence type="ECO:0000256" key="3">
    <source>
        <dbReference type="ARBA" id="ARBA00022692"/>
    </source>
</evidence>
<evidence type="ECO:0000313" key="10">
    <source>
        <dbReference type="Proteomes" id="UP000182108"/>
    </source>
</evidence>
<dbReference type="EMBL" id="CYHH01000010">
    <property type="protein sequence ID" value="CUB07653.1"/>
    <property type="molecule type" value="Genomic_DNA"/>
</dbReference>
<dbReference type="OrthoDB" id="9766107at2"/>
<evidence type="ECO:0000256" key="2">
    <source>
        <dbReference type="ARBA" id="ARBA00022475"/>
    </source>
</evidence>
<keyword evidence="5 6" id="KW-0472">Membrane</keyword>
<dbReference type="PIRSF" id="PIRSF004950">
    <property type="entry name" value="Mmb_sulf_HI0842"/>
    <property type="match status" value="1"/>
</dbReference>
<protein>
    <submittedName>
        <fullName evidence="9">Membrane-anchored periplasmic protein YejM, alkaline phosphatase superfamily</fullName>
    </submittedName>
</protein>
<dbReference type="InterPro" id="IPR024588">
    <property type="entry name" value="YejM_N"/>
</dbReference>
<evidence type="ECO:0000259" key="7">
    <source>
        <dbReference type="Pfam" id="PF00884"/>
    </source>
</evidence>
<dbReference type="Proteomes" id="UP000182108">
    <property type="component" value="Unassembled WGS sequence"/>
</dbReference>
<reference evidence="10" key="1">
    <citation type="submission" date="2015-08" db="EMBL/GenBank/DDBJ databases">
        <authorList>
            <person name="Babu N.S."/>
            <person name="Beckwith C.J."/>
            <person name="Beseler K.G."/>
            <person name="Brison A."/>
            <person name="Carone J.V."/>
            <person name="Caskin T.P."/>
            <person name="Diamond M."/>
            <person name="Durham M.E."/>
            <person name="Foxe J.M."/>
            <person name="Go M."/>
            <person name="Henderson B.A."/>
            <person name="Jones I.B."/>
            <person name="McGettigan J.A."/>
            <person name="Micheletti S.J."/>
            <person name="Nasrallah M.E."/>
            <person name="Ortiz D."/>
            <person name="Piller C.R."/>
            <person name="Privatt S.R."/>
            <person name="Schneider S.L."/>
            <person name="Sharp S."/>
            <person name="Smith T.C."/>
            <person name="Stanton J.D."/>
            <person name="Ullery H.E."/>
            <person name="Wilson R.J."/>
            <person name="Serrano M.G."/>
            <person name="Buck G."/>
            <person name="Lee V."/>
            <person name="Wang Y."/>
            <person name="Carvalho R."/>
            <person name="Voegtly L."/>
            <person name="Shi R."/>
            <person name="Duckworth R."/>
            <person name="Johnson A."/>
            <person name="Loviza R."/>
            <person name="Walstead R."/>
            <person name="Shah Z."/>
            <person name="Kiflezghi M."/>
            <person name="Wade K."/>
            <person name="Ball S.L."/>
            <person name="Bradley K.W."/>
            <person name="Asai D.J."/>
            <person name="Bowman C.A."/>
            <person name="Russell D.A."/>
            <person name="Pope W.H."/>
            <person name="Jacobs-Sera D."/>
            <person name="Hendrix R.W."/>
            <person name="Hatfull G.F."/>
        </authorList>
    </citation>
    <scope>NUCLEOTIDE SEQUENCE [LARGE SCALE GENOMIC DNA]</scope>
    <source>
        <strain evidence="10">JCM 19170</strain>
    </source>
</reference>
<feature type="transmembrane region" description="Helical" evidence="6">
    <location>
        <begin position="17"/>
        <end position="41"/>
    </location>
</feature>
<evidence type="ECO:0000313" key="9">
    <source>
        <dbReference type="EMBL" id="CUB07653.1"/>
    </source>
</evidence>
<keyword evidence="2" id="KW-1003">Cell membrane</keyword>
<dbReference type="CDD" id="cd16148">
    <property type="entry name" value="sulfatase_like"/>
    <property type="match status" value="1"/>
</dbReference>
<feature type="domain" description="Sulfatase N-terminal" evidence="7">
    <location>
        <begin position="269"/>
        <end position="550"/>
    </location>
</feature>
<evidence type="ECO:0000256" key="6">
    <source>
        <dbReference type="SAM" id="Phobius"/>
    </source>
</evidence>
<dbReference type="Pfam" id="PF11893">
    <property type="entry name" value="DUF3413"/>
    <property type="match status" value="1"/>
</dbReference>
<dbReference type="Gene3D" id="3.40.720.10">
    <property type="entry name" value="Alkaline Phosphatase, subunit A"/>
    <property type="match status" value="1"/>
</dbReference>
<dbReference type="InterPro" id="IPR017850">
    <property type="entry name" value="Alkaline_phosphatase_core_sf"/>
</dbReference>
<dbReference type="InterPro" id="IPR050448">
    <property type="entry name" value="OpgB/LTA_synthase_biosynth"/>
</dbReference>
<organism evidence="9 10">
    <name type="scientific">Tepidiphilus thermophilus</name>
    <dbReference type="NCBI Taxonomy" id="876478"/>
    <lineage>
        <taxon>Bacteria</taxon>
        <taxon>Pseudomonadati</taxon>
        <taxon>Pseudomonadota</taxon>
        <taxon>Hydrogenophilia</taxon>
        <taxon>Hydrogenophilales</taxon>
        <taxon>Hydrogenophilaceae</taxon>
        <taxon>Tepidiphilus</taxon>
    </lineage>
</organism>
<feature type="transmembrane region" description="Helical" evidence="6">
    <location>
        <begin position="187"/>
        <end position="205"/>
    </location>
</feature>
<feature type="transmembrane region" description="Helical" evidence="6">
    <location>
        <begin position="88"/>
        <end position="108"/>
    </location>
</feature>
<keyword evidence="10" id="KW-1185">Reference proteome</keyword>
<evidence type="ECO:0000259" key="8">
    <source>
        <dbReference type="Pfam" id="PF11893"/>
    </source>
</evidence>
<dbReference type="AlphaFoldDB" id="A0A0K6IX40"/>
<keyword evidence="3 6" id="KW-0812">Transmembrane</keyword>
<dbReference type="SUPFAM" id="SSF53649">
    <property type="entry name" value="Alkaline phosphatase-like"/>
    <property type="match status" value="1"/>
</dbReference>
<dbReference type="Pfam" id="PF00884">
    <property type="entry name" value="Sulfatase"/>
    <property type="match status" value="1"/>
</dbReference>
<evidence type="ECO:0000256" key="4">
    <source>
        <dbReference type="ARBA" id="ARBA00022989"/>
    </source>
</evidence>
<comment type="subcellular location">
    <subcellularLocation>
        <location evidence="1">Cell membrane</location>
        <topology evidence="1">Multi-pass membrane protein</topology>
    </subcellularLocation>
</comment>
<feature type="transmembrane region" description="Helical" evidence="6">
    <location>
        <begin position="147"/>
        <end position="166"/>
    </location>
</feature>
<name>A0A0K6IX40_9PROT</name>
<dbReference type="PANTHER" id="PTHR47371:SF3">
    <property type="entry name" value="PHOSPHOGLYCEROL TRANSFERASE I"/>
    <property type="match status" value="1"/>
</dbReference>
<sequence>MERHPLNEHTYWRSVRFAYFALVYLVLLWINAANVDFAAAAGGGYGNLLFLVNAFASYNALYLLPALVLTWLAGRPWPWRWLRLPRGAVLAANVMAVLTGALTTLFFYANAKIHALYGMFINGFVVNLVMTPGGLESLGGSASSTLGFALIGLAFFLGHALLFLLLAFSGRRFALLRWEVRRLARPLLVLLLFSMLGDHSVHAYASAMGKSDVLELTQEVPFYVGTTARSLFKKLGFEVAAQEKSLDLEGRLQYPAKPLEFTKPEKPYNIVWLVAESWRADTLDPEIMPATWAFAQKAQVFANHYSGGNGTRIGIFTMMTGLPGTYWDAFLKGRRGAPLIEVLQQQGYQMSLYTSAKFSYPEFDQTVFSQVPREQLHEIDAPLAGWEKDRQNVSDLLKFIDTRDPARPFFAWMFFESPHARYYFPPESVIRTPYRDDINYATLDRDELQKDIVPIKNRYLNAVHHLDSQFARILEYLETHGLLENTLVVMLGDHGEEFMENGYWGHNSTFSDPQTRTPLILWIPGRAPAVHEQLSSHLDVVPTLMPLLGVKNPPEDYSSGYDLFSGKRREYVVFSDWSRVGYKDADVKIALPTKMQGFVGKRISGPNDEELAPQRAQELLQSKQPQLVRLMQELGRFNQKKTVQTVSAGE</sequence>
<dbReference type="GO" id="GO:0005886">
    <property type="term" value="C:plasma membrane"/>
    <property type="evidence" value="ECO:0007669"/>
    <property type="project" value="UniProtKB-SubCell"/>
</dbReference>
<dbReference type="InterPro" id="IPR000917">
    <property type="entry name" value="Sulfatase_N"/>
</dbReference>
<dbReference type="InterPro" id="IPR012159">
    <property type="entry name" value="YejM-like"/>
</dbReference>
<keyword evidence="4 6" id="KW-1133">Transmembrane helix</keyword>
<feature type="transmembrane region" description="Helical" evidence="6">
    <location>
        <begin position="115"/>
        <end position="135"/>
    </location>
</feature>
<feature type="domain" description="Inner membrane protein YejM N-terminal" evidence="8">
    <location>
        <begin position="92"/>
        <end position="261"/>
    </location>
</feature>
<feature type="transmembrane region" description="Helical" evidence="6">
    <location>
        <begin position="48"/>
        <end position="68"/>
    </location>
</feature>
<dbReference type="PANTHER" id="PTHR47371">
    <property type="entry name" value="LIPOTEICHOIC ACID SYNTHASE"/>
    <property type="match status" value="1"/>
</dbReference>
<gene>
    <name evidence="9" type="ORF">Ga0061068_1107</name>
</gene>
<evidence type="ECO:0000256" key="5">
    <source>
        <dbReference type="ARBA" id="ARBA00023136"/>
    </source>
</evidence>
<accession>A0A0K6IX40</accession>
<proteinExistence type="predicted"/>
<evidence type="ECO:0000256" key="1">
    <source>
        <dbReference type="ARBA" id="ARBA00004651"/>
    </source>
</evidence>